<evidence type="ECO:0000313" key="3">
    <source>
        <dbReference type="Proteomes" id="UP000241167"/>
    </source>
</evidence>
<comment type="caution">
    <text evidence="2">The sequence shown here is derived from an EMBL/GenBank/DDBJ whole genome shotgun (WGS) entry which is preliminary data.</text>
</comment>
<organism evidence="2 3">
    <name type="scientific">Allosphingosinicella deserti</name>
    <dbReference type="NCBI Taxonomy" id="2116704"/>
    <lineage>
        <taxon>Bacteria</taxon>
        <taxon>Pseudomonadati</taxon>
        <taxon>Pseudomonadota</taxon>
        <taxon>Alphaproteobacteria</taxon>
        <taxon>Sphingomonadales</taxon>
        <taxon>Sphingomonadaceae</taxon>
        <taxon>Allosphingosinicella</taxon>
    </lineage>
</organism>
<evidence type="ECO:0000313" key="2">
    <source>
        <dbReference type="EMBL" id="PSJ40710.1"/>
    </source>
</evidence>
<dbReference type="OrthoDB" id="8684708at2"/>
<dbReference type="Proteomes" id="UP000241167">
    <property type="component" value="Unassembled WGS sequence"/>
</dbReference>
<dbReference type="SUPFAM" id="SSF54427">
    <property type="entry name" value="NTF2-like"/>
    <property type="match status" value="1"/>
</dbReference>
<evidence type="ECO:0000259" key="1">
    <source>
        <dbReference type="Pfam" id="PF12680"/>
    </source>
</evidence>
<accession>A0A2P7QS01</accession>
<reference evidence="2 3" key="1">
    <citation type="submission" date="2018-03" db="EMBL/GenBank/DDBJ databases">
        <title>The draft genome of Sphingosinicella sp. GL-C-18.</title>
        <authorList>
            <person name="Liu L."/>
            <person name="Li L."/>
            <person name="Liang L."/>
            <person name="Zhang X."/>
            <person name="Wang T."/>
        </authorList>
    </citation>
    <scope>NUCLEOTIDE SEQUENCE [LARGE SCALE GENOMIC DNA]</scope>
    <source>
        <strain evidence="2 3">GL-C-18</strain>
    </source>
</reference>
<proteinExistence type="predicted"/>
<protein>
    <recommendedName>
        <fullName evidence="1">SnoaL-like domain-containing protein</fullName>
    </recommendedName>
</protein>
<dbReference type="AlphaFoldDB" id="A0A2P7QS01"/>
<sequence length="107" mass="12204">MTLPDPVQRYFEADRASDPEALARPFAPDGIVEDEKRTFAGHQAIEGWWRETKAKYEHVTEPLESVEQDGVLRVRARLIGRFPSSPAILTFQFRLTGNHITRLEVGL</sequence>
<name>A0A2P7QS01_9SPHN</name>
<dbReference type="Pfam" id="PF12680">
    <property type="entry name" value="SnoaL_2"/>
    <property type="match status" value="1"/>
</dbReference>
<dbReference type="Gene3D" id="3.10.450.50">
    <property type="match status" value="1"/>
</dbReference>
<dbReference type="InterPro" id="IPR037401">
    <property type="entry name" value="SnoaL-like"/>
</dbReference>
<gene>
    <name evidence="2" type="ORF">C7I55_10400</name>
</gene>
<dbReference type="InterPro" id="IPR032710">
    <property type="entry name" value="NTF2-like_dom_sf"/>
</dbReference>
<dbReference type="EMBL" id="PXYI01000003">
    <property type="protein sequence ID" value="PSJ40710.1"/>
    <property type="molecule type" value="Genomic_DNA"/>
</dbReference>
<keyword evidence="3" id="KW-1185">Reference proteome</keyword>
<feature type="domain" description="SnoaL-like" evidence="1">
    <location>
        <begin position="7"/>
        <end position="81"/>
    </location>
</feature>
<dbReference type="RefSeq" id="WP_106512862.1">
    <property type="nucleotide sequence ID" value="NZ_PXYI01000003.1"/>
</dbReference>